<name>A0ACB9GM14_9ASTR</name>
<dbReference type="EMBL" id="CM042031">
    <property type="protein sequence ID" value="KAI3784489.1"/>
    <property type="molecule type" value="Genomic_DNA"/>
</dbReference>
<reference evidence="2" key="1">
    <citation type="journal article" date="2022" name="Mol. Ecol. Resour.">
        <title>The genomes of chicory, endive, great burdock and yacon provide insights into Asteraceae palaeo-polyploidization history and plant inulin production.</title>
        <authorList>
            <person name="Fan W."/>
            <person name="Wang S."/>
            <person name="Wang H."/>
            <person name="Wang A."/>
            <person name="Jiang F."/>
            <person name="Liu H."/>
            <person name="Zhao H."/>
            <person name="Xu D."/>
            <person name="Zhang Y."/>
        </authorList>
    </citation>
    <scope>NUCLEOTIDE SEQUENCE [LARGE SCALE GENOMIC DNA]</scope>
    <source>
        <strain evidence="2">cv. Yunnan</strain>
    </source>
</reference>
<proteinExistence type="predicted"/>
<protein>
    <submittedName>
        <fullName evidence="1">Uncharacterized protein</fullName>
    </submittedName>
</protein>
<gene>
    <name evidence="1" type="ORF">L1987_43588</name>
</gene>
<sequence>MADINNPDDKFSPYHNLTTYLTKGKKSDGFDDMIDFLCRSKIHHALTVNPTIYIPHMEDFWNTAVYSTEQGIPQIKAKVDGKDIIISEATLRKHLQLQDERAAISYSKEEYMRTFVSIGYTGNQNEYTIEKALMGPPWKYLCHSLLQCISQKRSGWHQVSSALASGDSSVIPADNDPTPSTSHLEQPSTSTIRTPMHTTKDAQVQKSLTSVLDVIVQLEQRALVATTYTRKRSKKTPSLLVSKAQSQPQSPHSESQNSEAPCQDDIPSPTTTISEVLIDMAADAPNPSSSPKKVHSGGSDRVNVERAVTTPGTSTAQEDSDNIAKTLTMATHSEDVSFETLFTERNPRLQENQGDGDAEARPKAPSSSKENNCG</sequence>
<evidence type="ECO:0000313" key="1">
    <source>
        <dbReference type="EMBL" id="KAI3784489.1"/>
    </source>
</evidence>
<comment type="caution">
    <text evidence="1">The sequence shown here is derived from an EMBL/GenBank/DDBJ whole genome shotgun (WGS) entry which is preliminary data.</text>
</comment>
<dbReference type="Proteomes" id="UP001056120">
    <property type="component" value="Linkage Group LG14"/>
</dbReference>
<keyword evidence="2" id="KW-1185">Reference proteome</keyword>
<reference evidence="1 2" key="2">
    <citation type="journal article" date="2022" name="Mol. Ecol. Resour.">
        <title>The genomes of chicory, endive, great burdock and yacon provide insights into Asteraceae paleo-polyploidization history and plant inulin production.</title>
        <authorList>
            <person name="Fan W."/>
            <person name="Wang S."/>
            <person name="Wang H."/>
            <person name="Wang A."/>
            <person name="Jiang F."/>
            <person name="Liu H."/>
            <person name="Zhao H."/>
            <person name="Xu D."/>
            <person name="Zhang Y."/>
        </authorList>
    </citation>
    <scope>NUCLEOTIDE SEQUENCE [LARGE SCALE GENOMIC DNA]</scope>
    <source>
        <strain evidence="2">cv. Yunnan</strain>
        <tissue evidence="1">Leaves</tissue>
    </source>
</reference>
<organism evidence="1 2">
    <name type="scientific">Smallanthus sonchifolius</name>
    <dbReference type="NCBI Taxonomy" id="185202"/>
    <lineage>
        <taxon>Eukaryota</taxon>
        <taxon>Viridiplantae</taxon>
        <taxon>Streptophyta</taxon>
        <taxon>Embryophyta</taxon>
        <taxon>Tracheophyta</taxon>
        <taxon>Spermatophyta</taxon>
        <taxon>Magnoliopsida</taxon>
        <taxon>eudicotyledons</taxon>
        <taxon>Gunneridae</taxon>
        <taxon>Pentapetalae</taxon>
        <taxon>asterids</taxon>
        <taxon>campanulids</taxon>
        <taxon>Asterales</taxon>
        <taxon>Asteraceae</taxon>
        <taxon>Asteroideae</taxon>
        <taxon>Heliantheae alliance</taxon>
        <taxon>Millerieae</taxon>
        <taxon>Smallanthus</taxon>
    </lineage>
</organism>
<evidence type="ECO:0000313" key="2">
    <source>
        <dbReference type="Proteomes" id="UP001056120"/>
    </source>
</evidence>
<accession>A0ACB9GM14</accession>